<keyword evidence="4" id="KW-0627">Porphyrin biosynthesis</keyword>
<dbReference type="Gene3D" id="3.30.160.40">
    <property type="entry name" value="Porphobilinogen deaminase, C-terminal domain"/>
    <property type="match status" value="1"/>
</dbReference>
<comment type="cofactor">
    <cofactor evidence="1">
        <name>dipyrromethane</name>
        <dbReference type="ChEBI" id="CHEBI:60342"/>
    </cofactor>
</comment>
<evidence type="ECO:0000259" key="8">
    <source>
        <dbReference type="Pfam" id="PF03900"/>
    </source>
</evidence>
<evidence type="ECO:0000256" key="3">
    <source>
        <dbReference type="ARBA" id="ARBA00022679"/>
    </source>
</evidence>
<evidence type="ECO:0000256" key="1">
    <source>
        <dbReference type="ARBA" id="ARBA00001916"/>
    </source>
</evidence>
<dbReference type="InterPro" id="IPR022417">
    <property type="entry name" value="Porphobilin_deaminase_N"/>
</dbReference>
<feature type="compositionally biased region" description="Basic and acidic residues" evidence="6">
    <location>
        <begin position="168"/>
        <end position="201"/>
    </location>
</feature>
<name>A0AAV3T0N8_9EURY</name>
<dbReference type="EC" id="2.5.1.61" evidence="5"/>
<sequence>MDKSEPIRLATRGSQLARRQAAEVQAALEDRRYTVELVEVETEGDRITDERIQDLGKTGAFVRALDERVLEGEVDAAVHSMKDVPTDVPDDLVTAAVPRRASAGDVLATVEGESLDDLPEGATVGTSSLRRKAQVLNARPDLTVEPIRGNVDTRLEKLLAPALQAEHERRLDYEKEQQSAEARDQKRDGDDIHQDDEREYDRDVEEWFSSLSELERAAMEREVETEYDAVVLARAGLERSGLAYDVALTDLPTDEHVPAPGQGALAVTALDGEVADAVHTALDHPRSRVETTTERVVLEELGGGCIAPIGVHAFIQGGVVRTHVQVFNEDGSESVVETRELDIDDYAPEAREFANDLRERGAADLIAEARRE</sequence>
<dbReference type="SUPFAM" id="SSF53850">
    <property type="entry name" value="Periplasmic binding protein-like II"/>
    <property type="match status" value="2"/>
</dbReference>
<evidence type="ECO:0000256" key="2">
    <source>
        <dbReference type="ARBA" id="ARBA00005638"/>
    </source>
</evidence>
<dbReference type="PRINTS" id="PR00151">
    <property type="entry name" value="PORPHBDMNASE"/>
</dbReference>
<dbReference type="Pfam" id="PF01379">
    <property type="entry name" value="Porphobil_deam"/>
    <property type="match status" value="2"/>
</dbReference>
<feature type="domain" description="Porphobilinogen deaminase N-terminal" evidence="7">
    <location>
        <begin position="224"/>
        <end position="271"/>
    </location>
</feature>
<protein>
    <recommendedName>
        <fullName evidence="5">Hydroxymethylbilane synthase</fullName>
        <ecNumber evidence="5">2.5.1.61</ecNumber>
    </recommendedName>
</protein>
<evidence type="ECO:0000313" key="9">
    <source>
        <dbReference type="EMBL" id="GAA0649279.1"/>
    </source>
</evidence>
<dbReference type="GO" id="GO:0004418">
    <property type="term" value="F:hydroxymethylbilane synthase activity"/>
    <property type="evidence" value="ECO:0007669"/>
    <property type="project" value="UniProtKB-UniRule"/>
</dbReference>
<comment type="similarity">
    <text evidence="2">Belongs to the HMBS family.</text>
</comment>
<evidence type="ECO:0000256" key="5">
    <source>
        <dbReference type="NCBIfam" id="TIGR00212"/>
    </source>
</evidence>
<dbReference type="EMBL" id="BAAADU010000002">
    <property type="protein sequence ID" value="GAA0649279.1"/>
    <property type="molecule type" value="Genomic_DNA"/>
</dbReference>
<organism evidence="9 10">
    <name type="scientific">Salarchaeum japonicum</name>
    <dbReference type="NCBI Taxonomy" id="555573"/>
    <lineage>
        <taxon>Archaea</taxon>
        <taxon>Methanobacteriati</taxon>
        <taxon>Methanobacteriota</taxon>
        <taxon>Stenosarchaea group</taxon>
        <taxon>Halobacteria</taxon>
        <taxon>Halobacteriales</taxon>
        <taxon>Halobacteriaceae</taxon>
    </lineage>
</organism>
<evidence type="ECO:0000256" key="6">
    <source>
        <dbReference type="SAM" id="MobiDB-lite"/>
    </source>
</evidence>
<dbReference type="Pfam" id="PF03900">
    <property type="entry name" value="Porphobil_deamC"/>
    <property type="match status" value="1"/>
</dbReference>
<dbReference type="AlphaFoldDB" id="A0AAV3T0N8"/>
<dbReference type="InterPro" id="IPR022419">
    <property type="entry name" value="Porphobilin_deaminase_cofac_BS"/>
</dbReference>
<evidence type="ECO:0000313" key="10">
    <source>
        <dbReference type="Proteomes" id="UP001500194"/>
    </source>
</evidence>
<evidence type="ECO:0000256" key="4">
    <source>
        <dbReference type="ARBA" id="ARBA00023244"/>
    </source>
</evidence>
<dbReference type="RefSeq" id="WP_227261298.1">
    <property type="nucleotide sequence ID" value="NZ_BAAADU010000002.1"/>
</dbReference>
<dbReference type="PANTHER" id="PTHR11557">
    <property type="entry name" value="PORPHOBILINOGEN DEAMINASE"/>
    <property type="match status" value="1"/>
</dbReference>
<proteinExistence type="inferred from homology"/>
<dbReference type="Gene3D" id="3.40.190.10">
    <property type="entry name" value="Periplasmic binding protein-like II"/>
    <property type="match status" value="2"/>
</dbReference>
<comment type="caution">
    <text evidence="9">The sequence shown here is derived from an EMBL/GenBank/DDBJ whole genome shotgun (WGS) entry which is preliminary data.</text>
</comment>
<dbReference type="NCBIfam" id="TIGR00212">
    <property type="entry name" value="hemC"/>
    <property type="match status" value="1"/>
</dbReference>
<dbReference type="GO" id="GO:0005737">
    <property type="term" value="C:cytoplasm"/>
    <property type="evidence" value="ECO:0007669"/>
    <property type="project" value="UniProtKB-UniRule"/>
</dbReference>
<dbReference type="InterPro" id="IPR036803">
    <property type="entry name" value="Porphobilinogen_deaminase_C_sf"/>
</dbReference>
<reference evidence="9 10" key="1">
    <citation type="journal article" date="2019" name="Int. J. Syst. Evol. Microbiol.">
        <title>The Global Catalogue of Microorganisms (GCM) 10K type strain sequencing project: providing services to taxonomists for standard genome sequencing and annotation.</title>
        <authorList>
            <consortium name="The Broad Institute Genomics Platform"/>
            <consortium name="The Broad Institute Genome Sequencing Center for Infectious Disease"/>
            <person name="Wu L."/>
            <person name="Ma J."/>
        </authorList>
    </citation>
    <scope>NUCLEOTIDE SEQUENCE [LARGE SCALE GENOMIC DNA]</scope>
    <source>
        <strain evidence="9 10">JCM 16327</strain>
    </source>
</reference>
<gene>
    <name evidence="9" type="primary">hemC</name>
    <name evidence="9" type="ORF">GCM10009019_09970</name>
</gene>
<keyword evidence="10" id="KW-1185">Reference proteome</keyword>
<dbReference type="PANTHER" id="PTHR11557:SF0">
    <property type="entry name" value="PORPHOBILINOGEN DEAMINASE"/>
    <property type="match status" value="1"/>
</dbReference>
<dbReference type="PROSITE" id="PS00533">
    <property type="entry name" value="PORPHOBILINOGEN_DEAM"/>
    <property type="match status" value="1"/>
</dbReference>
<feature type="domain" description="Porphobilinogen deaminase N-terminal" evidence="7">
    <location>
        <begin position="7"/>
        <end position="160"/>
    </location>
</feature>
<feature type="region of interest" description="Disordered" evidence="6">
    <location>
        <begin position="168"/>
        <end position="203"/>
    </location>
</feature>
<dbReference type="InterPro" id="IPR022418">
    <property type="entry name" value="Porphobilinogen_deaminase_C"/>
</dbReference>
<dbReference type="PIRSF" id="PIRSF001438">
    <property type="entry name" value="4pyrrol_synth_OHMeBilane_synth"/>
    <property type="match status" value="1"/>
</dbReference>
<keyword evidence="3" id="KW-0808">Transferase</keyword>
<feature type="domain" description="Porphobilinogen deaminase C-terminal" evidence="8">
    <location>
        <begin position="291"/>
        <end position="346"/>
    </location>
</feature>
<dbReference type="InterPro" id="IPR000860">
    <property type="entry name" value="HemC"/>
</dbReference>
<accession>A0AAV3T0N8</accession>
<evidence type="ECO:0000259" key="7">
    <source>
        <dbReference type="Pfam" id="PF01379"/>
    </source>
</evidence>
<dbReference type="SUPFAM" id="SSF54782">
    <property type="entry name" value="Porphobilinogen deaminase (hydroxymethylbilane synthase), C-terminal domain"/>
    <property type="match status" value="1"/>
</dbReference>
<dbReference type="GO" id="GO:0006783">
    <property type="term" value="P:heme biosynthetic process"/>
    <property type="evidence" value="ECO:0007669"/>
    <property type="project" value="TreeGrafter"/>
</dbReference>
<dbReference type="Proteomes" id="UP001500194">
    <property type="component" value="Unassembled WGS sequence"/>
</dbReference>
<dbReference type="GeneID" id="68571877"/>